<dbReference type="Gene3D" id="3.30.565.10">
    <property type="entry name" value="Histidine kinase-like ATPase, C-terminal domain"/>
    <property type="match status" value="1"/>
</dbReference>
<evidence type="ECO:0000256" key="3">
    <source>
        <dbReference type="ARBA" id="ARBA00022679"/>
    </source>
</evidence>
<evidence type="ECO:0000256" key="2">
    <source>
        <dbReference type="ARBA" id="ARBA00012438"/>
    </source>
</evidence>
<dbReference type="PANTHER" id="PTHR43065">
    <property type="entry name" value="SENSOR HISTIDINE KINASE"/>
    <property type="match status" value="1"/>
</dbReference>
<dbReference type="PROSITE" id="PS50109">
    <property type="entry name" value="HIS_KIN"/>
    <property type="match status" value="1"/>
</dbReference>
<dbReference type="InterPro" id="IPR005467">
    <property type="entry name" value="His_kinase_dom"/>
</dbReference>
<organism evidence="9 10">
    <name type="scientific">Pseudopedobacter saltans</name>
    <dbReference type="NCBI Taxonomy" id="151895"/>
    <lineage>
        <taxon>Bacteria</taxon>
        <taxon>Pseudomonadati</taxon>
        <taxon>Bacteroidota</taxon>
        <taxon>Sphingobacteriia</taxon>
        <taxon>Sphingobacteriales</taxon>
        <taxon>Sphingobacteriaceae</taxon>
        <taxon>Pseudopedobacter</taxon>
    </lineage>
</organism>
<dbReference type="GO" id="GO:0004673">
    <property type="term" value="F:protein histidine kinase activity"/>
    <property type="evidence" value="ECO:0007669"/>
    <property type="project" value="UniProtKB-EC"/>
</dbReference>
<evidence type="ECO:0000256" key="5">
    <source>
        <dbReference type="ARBA" id="ARBA00022777"/>
    </source>
</evidence>
<keyword evidence="6 9" id="KW-0067">ATP-binding</keyword>
<evidence type="ECO:0000313" key="10">
    <source>
        <dbReference type="Proteomes" id="UP000249645"/>
    </source>
</evidence>
<gene>
    <name evidence="9" type="ORF">DI598_19290</name>
</gene>
<keyword evidence="4" id="KW-0547">Nucleotide-binding</keyword>
<evidence type="ECO:0000256" key="6">
    <source>
        <dbReference type="ARBA" id="ARBA00022840"/>
    </source>
</evidence>
<feature type="domain" description="Histidine kinase" evidence="8">
    <location>
        <begin position="1"/>
        <end position="190"/>
    </location>
</feature>
<dbReference type="Pfam" id="PF02518">
    <property type="entry name" value="HATPase_c"/>
    <property type="match status" value="1"/>
</dbReference>
<evidence type="ECO:0000256" key="1">
    <source>
        <dbReference type="ARBA" id="ARBA00000085"/>
    </source>
</evidence>
<comment type="caution">
    <text evidence="9">The sequence shown here is derived from an EMBL/GenBank/DDBJ whole genome shotgun (WGS) entry which is preliminary data.</text>
</comment>
<sequence length="194" mass="22047">EEKSDREDLRLGMQTIKTRSEGLLRFAEAYRNLNKIEKPKLSVFYVRDIFESLDILFEPTLLQYNIELEIILKNTNLKLTADRSLIDQVFINLMLNAIDAVKNVTNPCIQLFADTATENFIELKILDNGKGMEKEIQERIFIPFFSTKSNGSGIGLSLCKQIVLLHGGNIDVHSIEGKGTAFTIELPEVKLIEE</sequence>
<comment type="catalytic activity">
    <reaction evidence="1">
        <text>ATP + protein L-histidine = ADP + protein N-phospho-L-histidine.</text>
        <dbReference type="EC" id="2.7.13.3"/>
    </reaction>
</comment>
<dbReference type="InterPro" id="IPR036890">
    <property type="entry name" value="HATPase_C_sf"/>
</dbReference>
<dbReference type="SUPFAM" id="SSF55874">
    <property type="entry name" value="ATPase domain of HSP90 chaperone/DNA topoisomerase II/histidine kinase"/>
    <property type="match status" value="1"/>
</dbReference>
<dbReference type="Proteomes" id="UP000249645">
    <property type="component" value="Unassembled WGS sequence"/>
</dbReference>
<protein>
    <recommendedName>
        <fullName evidence="2">histidine kinase</fullName>
        <ecNumber evidence="2">2.7.13.3</ecNumber>
    </recommendedName>
</protein>
<keyword evidence="7" id="KW-0902">Two-component regulatory system</keyword>
<accession>A0A2W5EG26</accession>
<dbReference type="EMBL" id="QFOI01000605">
    <property type="protein sequence ID" value="PZP40527.1"/>
    <property type="molecule type" value="Genomic_DNA"/>
</dbReference>
<evidence type="ECO:0000313" key="9">
    <source>
        <dbReference type="EMBL" id="PZP40527.1"/>
    </source>
</evidence>
<dbReference type="EC" id="2.7.13.3" evidence="2"/>
<dbReference type="InterPro" id="IPR004358">
    <property type="entry name" value="Sig_transdc_His_kin-like_C"/>
</dbReference>
<dbReference type="SMART" id="SM00387">
    <property type="entry name" value="HATPase_c"/>
    <property type="match status" value="1"/>
</dbReference>
<dbReference type="PANTHER" id="PTHR43065:SF46">
    <property type="entry name" value="C4-DICARBOXYLATE TRANSPORT SENSOR PROTEIN DCTB"/>
    <property type="match status" value="1"/>
</dbReference>
<dbReference type="GO" id="GO:0005524">
    <property type="term" value="F:ATP binding"/>
    <property type="evidence" value="ECO:0007669"/>
    <property type="project" value="UniProtKB-KW"/>
</dbReference>
<keyword evidence="5" id="KW-0418">Kinase</keyword>
<keyword evidence="3" id="KW-0808">Transferase</keyword>
<reference evidence="9 10" key="1">
    <citation type="submission" date="2017-11" db="EMBL/GenBank/DDBJ databases">
        <title>Infants hospitalized years apart are colonized by the same room-sourced microbial strains.</title>
        <authorList>
            <person name="Brooks B."/>
            <person name="Olm M.R."/>
            <person name="Firek B.A."/>
            <person name="Baker R."/>
            <person name="Thomas B.C."/>
            <person name="Morowitz M.J."/>
            <person name="Banfield J.F."/>
        </authorList>
    </citation>
    <scope>NUCLEOTIDE SEQUENCE [LARGE SCALE GENOMIC DNA]</scope>
    <source>
        <strain evidence="9">S2_009_000_R2_76</strain>
    </source>
</reference>
<feature type="non-terminal residue" evidence="9">
    <location>
        <position position="1"/>
    </location>
</feature>
<evidence type="ECO:0000256" key="7">
    <source>
        <dbReference type="ARBA" id="ARBA00023012"/>
    </source>
</evidence>
<dbReference type="PRINTS" id="PR00344">
    <property type="entry name" value="BCTRLSENSOR"/>
</dbReference>
<dbReference type="InterPro" id="IPR003594">
    <property type="entry name" value="HATPase_dom"/>
</dbReference>
<dbReference type="GO" id="GO:0000160">
    <property type="term" value="P:phosphorelay signal transduction system"/>
    <property type="evidence" value="ECO:0007669"/>
    <property type="project" value="UniProtKB-KW"/>
</dbReference>
<proteinExistence type="predicted"/>
<evidence type="ECO:0000259" key="8">
    <source>
        <dbReference type="PROSITE" id="PS50109"/>
    </source>
</evidence>
<dbReference type="AlphaFoldDB" id="A0A2W5EG26"/>
<evidence type="ECO:0000256" key="4">
    <source>
        <dbReference type="ARBA" id="ARBA00022741"/>
    </source>
</evidence>
<name>A0A2W5EG26_9SPHI</name>